<evidence type="ECO:0000313" key="2">
    <source>
        <dbReference type="Proteomes" id="UP000228945"/>
    </source>
</evidence>
<keyword evidence="1" id="KW-0808">Transferase</keyword>
<dbReference type="Gene3D" id="3.40.50.300">
    <property type="entry name" value="P-loop containing nucleotide triphosphate hydrolases"/>
    <property type="match status" value="1"/>
</dbReference>
<sequence>MVDLSAEVAELWASLGPPAPGRARIVQFASARRGEGASTVAREFALFAARRAARRVWLVDLDLFASSQHAAIDAAPDRYGRLGQPVSASPEGQAFFTVRPPTRMPDGSDAPDARFLMGYPVGEGRFWVTRFRADVLRGGQSVHILPSADYWQVLRRYADVIVVDGPSADRSQSAVTVAPFMDQTVLVVAADQPDVKAPAQLRDAITAAGGRPAGLFFNRASVETPGLVKAILP</sequence>
<organism evidence="1 2">
    <name type="scientific">Caulobacter mirabilis</name>
    <dbReference type="NCBI Taxonomy" id="69666"/>
    <lineage>
        <taxon>Bacteria</taxon>
        <taxon>Pseudomonadati</taxon>
        <taxon>Pseudomonadota</taxon>
        <taxon>Alphaproteobacteria</taxon>
        <taxon>Caulobacterales</taxon>
        <taxon>Caulobacteraceae</taxon>
        <taxon>Caulobacter</taxon>
    </lineage>
</organism>
<gene>
    <name evidence="1" type="ORF">CSW64_09835</name>
</gene>
<reference evidence="1 2" key="1">
    <citation type="submission" date="2017-10" db="EMBL/GenBank/DDBJ databases">
        <title>Genome sequence of Caulobacter mirabilis FWC38.</title>
        <authorList>
            <person name="Fiebig A."/>
            <person name="Crosson S."/>
        </authorList>
    </citation>
    <scope>NUCLEOTIDE SEQUENCE [LARGE SCALE GENOMIC DNA]</scope>
    <source>
        <strain evidence="1 2">FWC 38</strain>
    </source>
</reference>
<dbReference type="PANTHER" id="PTHR32309:SF13">
    <property type="entry name" value="FERRIC ENTEROBACTIN TRANSPORT PROTEIN FEPE"/>
    <property type="match status" value="1"/>
</dbReference>
<dbReference type="PANTHER" id="PTHR32309">
    <property type="entry name" value="TYROSINE-PROTEIN KINASE"/>
    <property type="match status" value="1"/>
</dbReference>
<dbReference type="InterPro" id="IPR050445">
    <property type="entry name" value="Bact_polysacc_biosynth/exp"/>
</dbReference>
<keyword evidence="1" id="KW-0418">Kinase</keyword>
<dbReference type="OrthoDB" id="7183816at2"/>
<keyword evidence="2" id="KW-1185">Reference proteome</keyword>
<dbReference type="InterPro" id="IPR027417">
    <property type="entry name" value="P-loop_NTPase"/>
</dbReference>
<dbReference type="SUPFAM" id="SSF52540">
    <property type="entry name" value="P-loop containing nucleoside triphosphate hydrolases"/>
    <property type="match status" value="1"/>
</dbReference>
<proteinExistence type="predicted"/>
<dbReference type="AlphaFoldDB" id="A0A2D2AXI8"/>
<dbReference type="GO" id="GO:0005886">
    <property type="term" value="C:plasma membrane"/>
    <property type="evidence" value="ECO:0007669"/>
    <property type="project" value="TreeGrafter"/>
</dbReference>
<name>A0A2D2AXI8_9CAUL</name>
<accession>A0A2D2AXI8</accession>
<dbReference type="KEGG" id="cmb:CSW64_09835"/>
<dbReference type="EMBL" id="CP024201">
    <property type="protein sequence ID" value="ATQ42691.1"/>
    <property type="molecule type" value="Genomic_DNA"/>
</dbReference>
<dbReference type="GO" id="GO:0004713">
    <property type="term" value="F:protein tyrosine kinase activity"/>
    <property type="evidence" value="ECO:0007669"/>
    <property type="project" value="TreeGrafter"/>
</dbReference>
<evidence type="ECO:0000313" key="1">
    <source>
        <dbReference type="EMBL" id="ATQ42691.1"/>
    </source>
</evidence>
<protein>
    <submittedName>
        <fullName evidence="1">Sugar kinase</fullName>
    </submittedName>
</protein>
<dbReference type="Proteomes" id="UP000228945">
    <property type="component" value="Chromosome"/>
</dbReference>